<dbReference type="EMBL" id="CP050692">
    <property type="protein sequence ID" value="QIT47675.1"/>
    <property type="molecule type" value="Genomic_DNA"/>
</dbReference>
<proteinExistence type="predicted"/>
<evidence type="ECO:0000313" key="2">
    <source>
        <dbReference type="EMBL" id="QIT47675.1"/>
    </source>
</evidence>
<gene>
    <name evidence="1" type="ORF">AFM16_31940</name>
    <name evidence="2" type="ORF">HCX60_32505</name>
</gene>
<organism evidence="2 4">
    <name type="scientific">Streptomyces antibioticus</name>
    <dbReference type="NCBI Taxonomy" id="1890"/>
    <lineage>
        <taxon>Bacteria</taxon>
        <taxon>Bacillati</taxon>
        <taxon>Actinomycetota</taxon>
        <taxon>Actinomycetes</taxon>
        <taxon>Kitasatosporales</taxon>
        <taxon>Streptomycetaceae</taxon>
        <taxon>Streptomyces</taxon>
    </lineage>
</organism>
<keyword evidence="3" id="KW-1185">Reference proteome</keyword>
<sequence>MPTAVLTDRERTAVQAYLRLLHTVRATLDTEHADPSRVRSAPMVPPTVLAEADEALSQAGLAGNEEEFFRLLASWGPRA</sequence>
<dbReference type="EMBL" id="LHQL01000014">
    <property type="protein sequence ID" value="OOQ47349.1"/>
    <property type="molecule type" value="Genomic_DNA"/>
</dbReference>
<evidence type="ECO:0000313" key="1">
    <source>
        <dbReference type="EMBL" id="OOQ47349.1"/>
    </source>
</evidence>
<protein>
    <submittedName>
        <fullName evidence="2">Uncharacterized protein</fullName>
    </submittedName>
</protein>
<evidence type="ECO:0000313" key="3">
    <source>
        <dbReference type="Proteomes" id="UP000190306"/>
    </source>
</evidence>
<reference evidence="2 4" key="2">
    <citation type="submission" date="2020-03" db="EMBL/GenBank/DDBJ databases">
        <title>Is there a link between lipid content and antibiotic production in Streptomyces?</title>
        <authorList>
            <person name="David M."/>
            <person name="Lejeune C."/>
            <person name="Abreu S."/>
            <person name="Thibessard A."/>
            <person name="Leblond P."/>
            <person name="Chaminade P."/>
            <person name="Virolle M.-J."/>
        </authorList>
    </citation>
    <scope>NUCLEOTIDE SEQUENCE [LARGE SCALE GENOMIC DNA]</scope>
    <source>
        <strain evidence="2 4">DSM 41481</strain>
    </source>
</reference>
<dbReference type="Proteomes" id="UP000502504">
    <property type="component" value="Chromosome"/>
</dbReference>
<evidence type="ECO:0000313" key="4">
    <source>
        <dbReference type="Proteomes" id="UP000502504"/>
    </source>
</evidence>
<accession>A0AAE7CNF0</accession>
<name>A0AAE7CNF0_STRAT</name>
<dbReference type="RefSeq" id="WP_030789460.1">
    <property type="nucleotide sequence ID" value="NZ_CM007717.1"/>
</dbReference>
<reference evidence="1 3" key="1">
    <citation type="submission" date="2015-07" db="EMBL/GenBank/DDBJ databases">
        <title>Draft Genome Sequence of Streptomyces antibioticus, IMRU 3720 reveals insights in the evolution of actinomycin biosynthetic gene clusters in Streptomyces.</title>
        <authorList>
            <person name="Crnovcic I."/>
            <person name="Ruckert C."/>
            <person name="Kalinowksi J."/>
            <person name="Keller U."/>
        </authorList>
    </citation>
    <scope>NUCLEOTIDE SEQUENCE [LARGE SCALE GENOMIC DNA]</scope>
    <source>
        <strain evidence="1 3">DSM 41481</strain>
    </source>
</reference>
<dbReference type="AlphaFoldDB" id="A0AAE7CNF0"/>
<dbReference type="Proteomes" id="UP000190306">
    <property type="component" value="Chromosome"/>
</dbReference>